<evidence type="ECO:0000313" key="3">
    <source>
        <dbReference type="Proteomes" id="UP000791440"/>
    </source>
</evidence>
<organism evidence="2 3">
    <name type="scientific">Manduca sexta</name>
    <name type="common">Tobacco hawkmoth</name>
    <name type="synonym">Tobacco hornworm</name>
    <dbReference type="NCBI Taxonomy" id="7130"/>
    <lineage>
        <taxon>Eukaryota</taxon>
        <taxon>Metazoa</taxon>
        <taxon>Ecdysozoa</taxon>
        <taxon>Arthropoda</taxon>
        <taxon>Hexapoda</taxon>
        <taxon>Insecta</taxon>
        <taxon>Pterygota</taxon>
        <taxon>Neoptera</taxon>
        <taxon>Endopterygota</taxon>
        <taxon>Lepidoptera</taxon>
        <taxon>Glossata</taxon>
        <taxon>Ditrysia</taxon>
        <taxon>Bombycoidea</taxon>
        <taxon>Sphingidae</taxon>
        <taxon>Sphinginae</taxon>
        <taxon>Sphingini</taxon>
        <taxon>Manduca</taxon>
    </lineage>
</organism>
<dbReference type="InterPro" id="IPR000477">
    <property type="entry name" value="RT_dom"/>
</dbReference>
<dbReference type="EMBL" id="JH668664">
    <property type="protein sequence ID" value="KAG6460308.1"/>
    <property type="molecule type" value="Genomic_DNA"/>
</dbReference>
<feature type="domain" description="Reverse transcriptase" evidence="1">
    <location>
        <begin position="18"/>
        <end position="148"/>
    </location>
</feature>
<evidence type="ECO:0000259" key="1">
    <source>
        <dbReference type="Pfam" id="PF00078"/>
    </source>
</evidence>
<dbReference type="Proteomes" id="UP000791440">
    <property type="component" value="Unassembled WGS sequence"/>
</dbReference>
<name>A0A922CWB0_MANSE</name>
<reference evidence="2" key="1">
    <citation type="journal article" date="2016" name="Insect Biochem. Mol. Biol.">
        <title>Multifaceted biological insights from a draft genome sequence of the tobacco hornworm moth, Manduca sexta.</title>
        <authorList>
            <person name="Kanost M.R."/>
            <person name="Arrese E.L."/>
            <person name="Cao X."/>
            <person name="Chen Y.R."/>
            <person name="Chellapilla S."/>
            <person name="Goldsmith M.R."/>
            <person name="Grosse-Wilde E."/>
            <person name="Heckel D.G."/>
            <person name="Herndon N."/>
            <person name="Jiang H."/>
            <person name="Papanicolaou A."/>
            <person name="Qu J."/>
            <person name="Soulages J.L."/>
            <person name="Vogel H."/>
            <person name="Walters J."/>
            <person name="Waterhouse R.M."/>
            <person name="Ahn S.J."/>
            <person name="Almeida F.C."/>
            <person name="An C."/>
            <person name="Aqrawi P."/>
            <person name="Bretschneider A."/>
            <person name="Bryant W.B."/>
            <person name="Bucks S."/>
            <person name="Chao H."/>
            <person name="Chevignon G."/>
            <person name="Christen J.M."/>
            <person name="Clarke D.F."/>
            <person name="Dittmer N.T."/>
            <person name="Ferguson L.C.F."/>
            <person name="Garavelou S."/>
            <person name="Gordon K.H.J."/>
            <person name="Gunaratna R.T."/>
            <person name="Han Y."/>
            <person name="Hauser F."/>
            <person name="He Y."/>
            <person name="Heidel-Fischer H."/>
            <person name="Hirsh A."/>
            <person name="Hu Y."/>
            <person name="Jiang H."/>
            <person name="Kalra D."/>
            <person name="Klinner C."/>
            <person name="Konig C."/>
            <person name="Kovar C."/>
            <person name="Kroll A.R."/>
            <person name="Kuwar S.S."/>
            <person name="Lee S.L."/>
            <person name="Lehman R."/>
            <person name="Li K."/>
            <person name="Li Z."/>
            <person name="Liang H."/>
            <person name="Lovelace S."/>
            <person name="Lu Z."/>
            <person name="Mansfield J.H."/>
            <person name="McCulloch K.J."/>
            <person name="Mathew T."/>
            <person name="Morton B."/>
            <person name="Muzny D.M."/>
            <person name="Neunemann D."/>
            <person name="Ongeri F."/>
            <person name="Pauchet Y."/>
            <person name="Pu L.L."/>
            <person name="Pyrousis I."/>
            <person name="Rao X.J."/>
            <person name="Redding A."/>
            <person name="Roesel C."/>
            <person name="Sanchez-Gracia A."/>
            <person name="Schaack S."/>
            <person name="Shukla A."/>
            <person name="Tetreau G."/>
            <person name="Wang Y."/>
            <person name="Xiong G.H."/>
            <person name="Traut W."/>
            <person name="Walsh T.K."/>
            <person name="Worley K.C."/>
            <person name="Wu D."/>
            <person name="Wu W."/>
            <person name="Wu Y.Q."/>
            <person name="Zhang X."/>
            <person name="Zou Z."/>
            <person name="Zucker H."/>
            <person name="Briscoe A.D."/>
            <person name="Burmester T."/>
            <person name="Clem R.J."/>
            <person name="Feyereisen R."/>
            <person name="Grimmelikhuijzen C.J.P."/>
            <person name="Hamodrakas S.J."/>
            <person name="Hansson B.S."/>
            <person name="Huguet E."/>
            <person name="Jermiin L.S."/>
            <person name="Lan Q."/>
            <person name="Lehman H.K."/>
            <person name="Lorenzen M."/>
            <person name="Merzendorfer H."/>
            <person name="Michalopoulos I."/>
            <person name="Morton D.B."/>
            <person name="Muthukrishnan S."/>
            <person name="Oakeshott J.G."/>
            <person name="Palmer W."/>
            <person name="Park Y."/>
            <person name="Passarelli A.L."/>
            <person name="Rozas J."/>
            <person name="Schwartz L.M."/>
            <person name="Smith W."/>
            <person name="Southgate A."/>
            <person name="Vilcinskas A."/>
            <person name="Vogt R."/>
            <person name="Wang P."/>
            <person name="Werren J."/>
            <person name="Yu X.Q."/>
            <person name="Zhou J.J."/>
            <person name="Brown S.J."/>
            <person name="Scherer S.E."/>
            <person name="Richards S."/>
            <person name="Blissard G.W."/>
        </authorList>
    </citation>
    <scope>NUCLEOTIDE SEQUENCE</scope>
</reference>
<keyword evidence="3" id="KW-1185">Reference proteome</keyword>
<proteinExistence type="predicted"/>
<sequence>MAHWTTKLKPNINNTTTTTDPIKIQRGIFQGDALSPLWFCMALNPLSELLNNTGIGFKLKHENSHYIISHLMYMYDIKIYASNNSELTKLADITQLFSADIQMRFGVDKCKVHSISHGKTIQNTYILDTGETIEPMDEHATYKYLGFHQSKHILQKRAKSEITKKFKLRLNQNLRTQLNSGNIIKAINTYAIPTLTYSFGIIRWFQSDLTKLQRIINTHLTTYREHHPKSCIQRLTLPRRNGGRGVIDIRNVHNSLITKLRHYFHWKAEHTQLHKHVTDIDKNLTPLNLHNKSTESHHHITTAQHKADIWLQKSLHGRHPADLSQTHVDKVASNEWLRRGELFPETEAFMCAIQDQIINTRNYQKHMLRIPNLTSEQCRRCYSASETIQHITGACKSIAQTDYKHRHDQVAAIIHQHLAFNHSLITHKTAYYKYKPTSILESANHKLY</sequence>
<reference evidence="2" key="2">
    <citation type="submission" date="2020-12" db="EMBL/GenBank/DDBJ databases">
        <authorList>
            <person name="Kanost M."/>
        </authorList>
    </citation>
    <scope>NUCLEOTIDE SEQUENCE</scope>
</reference>
<gene>
    <name evidence="2" type="ORF">O3G_MSEX011898</name>
</gene>
<protein>
    <recommendedName>
        <fullName evidence="1">Reverse transcriptase domain-containing protein</fullName>
    </recommendedName>
</protein>
<dbReference type="PANTHER" id="PTHR35450">
    <property type="entry name" value="REVERSE TRANSCRIPTASE DOMAIN-CONTAINING PROTEIN"/>
    <property type="match status" value="1"/>
</dbReference>
<evidence type="ECO:0000313" key="2">
    <source>
        <dbReference type="EMBL" id="KAG6460308.1"/>
    </source>
</evidence>
<dbReference type="Pfam" id="PF00078">
    <property type="entry name" value="RVT_1"/>
    <property type="match status" value="1"/>
</dbReference>
<dbReference type="PANTHER" id="PTHR35450:SF2">
    <property type="entry name" value="REVERSE TRANSCRIPTASE DOMAIN-CONTAINING PROTEIN"/>
    <property type="match status" value="1"/>
</dbReference>
<comment type="caution">
    <text evidence="2">The sequence shown here is derived from an EMBL/GenBank/DDBJ whole genome shotgun (WGS) entry which is preliminary data.</text>
</comment>
<dbReference type="AlphaFoldDB" id="A0A922CWB0"/>
<accession>A0A922CWB0</accession>